<dbReference type="GO" id="GO:0090374">
    <property type="term" value="P:oligopeptide export from mitochondrion"/>
    <property type="evidence" value="ECO:0007669"/>
    <property type="project" value="TreeGrafter"/>
</dbReference>
<keyword evidence="6 9" id="KW-1133">Transmembrane helix</keyword>
<dbReference type="PANTHER" id="PTHR43394:SF1">
    <property type="entry name" value="ATP-BINDING CASSETTE SUB-FAMILY B MEMBER 10, MITOCHONDRIAL"/>
    <property type="match status" value="1"/>
</dbReference>
<dbReference type="Gene3D" id="1.20.1560.10">
    <property type="entry name" value="ABC transporter type 1, transmembrane domain"/>
    <property type="match status" value="2"/>
</dbReference>
<dbReference type="SUPFAM" id="SSF90123">
    <property type="entry name" value="ABC transporter transmembrane region"/>
    <property type="match status" value="1"/>
</dbReference>
<evidence type="ECO:0000259" key="11">
    <source>
        <dbReference type="PROSITE" id="PS50929"/>
    </source>
</evidence>
<reference evidence="13" key="1">
    <citation type="journal article" date="2023" name="Commun. Biol.">
        <title>Genome analysis of Parmales, the sister group of diatoms, reveals the evolutionary specialization of diatoms from phago-mixotrophs to photoautotrophs.</title>
        <authorList>
            <person name="Ban H."/>
            <person name="Sato S."/>
            <person name="Yoshikawa S."/>
            <person name="Yamada K."/>
            <person name="Nakamura Y."/>
            <person name="Ichinomiya M."/>
            <person name="Sato N."/>
            <person name="Blanc-Mathieu R."/>
            <person name="Endo H."/>
            <person name="Kuwata A."/>
            <person name="Ogata H."/>
        </authorList>
    </citation>
    <scope>NUCLEOTIDE SEQUENCE [LARGE SCALE GENOMIC DNA]</scope>
</reference>
<feature type="transmembrane region" description="Helical" evidence="9">
    <location>
        <begin position="301"/>
        <end position="321"/>
    </location>
</feature>
<evidence type="ECO:0008006" key="14">
    <source>
        <dbReference type="Google" id="ProtNLM"/>
    </source>
</evidence>
<dbReference type="AlphaFoldDB" id="A0A9W7LAN9"/>
<feature type="transmembrane region" description="Helical" evidence="9">
    <location>
        <begin position="181"/>
        <end position="198"/>
    </location>
</feature>
<feature type="transmembrane region" description="Helical" evidence="9">
    <location>
        <begin position="204"/>
        <end position="223"/>
    </location>
</feature>
<name>A0A9W7LAN9_9STRA</name>
<keyword evidence="7 9" id="KW-0472">Membrane</keyword>
<comment type="caution">
    <text evidence="12">The sequence shown here is derived from an EMBL/GenBank/DDBJ whole genome shotgun (WGS) entry which is preliminary data.</text>
</comment>
<dbReference type="GO" id="GO:0016887">
    <property type="term" value="F:ATP hydrolysis activity"/>
    <property type="evidence" value="ECO:0007669"/>
    <property type="project" value="InterPro"/>
</dbReference>
<evidence type="ECO:0000256" key="9">
    <source>
        <dbReference type="SAM" id="Phobius"/>
    </source>
</evidence>
<dbReference type="GO" id="GO:0015421">
    <property type="term" value="F:ABC-type oligopeptide transporter activity"/>
    <property type="evidence" value="ECO:0007669"/>
    <property type="project" value="TreeGrafter"/>
</dbReference>
<dbReference type="Pfam" id="PF00005">
    <property type="entry name" value="ABC_tran"/>
    <property type="match status" value="1"/>
</dbReference>
<keyword evidence="4" id="KW-0547">Nucleotide-binding</keyword>
<evidence type="ECO:0000256" key="4">
    <source>
        <dbReference type="ARBA" id="ARBA00022741"/>
    </source>
</evidence>
<evidence type="ECO:0000256" key="6">
    <source>
        <dbReference type="ARBA" id="ARBA00022989"/>
    </source>
</evidence>
<dbReference type="OrthoDB" id="6500128at2759"/>
<dbReference type="InterPro" id="IPR003439">
    <property type="entry name" value="ABC_transporter-like_ATP-bd"/>
</dbReference>
<dbReference type="InterPro" id="IPR027417">
    <property type="entry name" value="P-loop_NTPase"/>
</dbReference>
<dbReference type="InterPro" id="IPR017871">
    <property type="entry name" value="ABC_transporter-like_CS"/>
</dbReference>
<keyword evidence="5" id="KW-0067">ATP-binding</keyword>
<feature type="transmembrane region" description="Helical" evidence="9">
    <location>
        <begin position="102"/>
        <end position="128"/>
    </location>
</feature>
<evidence type="ECO:0000256" key="3">
    <source>
        <dbReference type="ARBA" id="ARBA00022692"/>
    </source>
</evidence>
<keyword evidence="2" id="KW-0813">Transport</keyword>
<feature type="region of interest" description="Disordered" evidence="8">
    <location>
        <begin position="1"/>
        <end position="38"/>
    </location>
</feature>
<feature type="transmembrane region" description="Helical" evidence="9">
    <location>
        <begin position="333"/>
        <end position="360"/>
    </location>
</feature>
<dbReference type="Proteomes" id="UP001165065">
    <property type="component" value="Unassembled WGS sequence"/>
</dbReference>
<evidence type="ECO:0000256" key="7">
    <source>
        <dbReference type="ARBA" id="ARBA00023136"/>
    </source>
</evidence>
<dbReference type="CDD" id="cd03249">
    <property type="entry name" value="ABC_MTABC3_MDL1_MDL2"/>
    <property type="match status" value="1"/>
</dbReference>
<organism evidence="12 13">
    <name type="scientific">Triparma columacea</name>
    <dbReference type="NCBI Taxonomy" id="722753"/>
    <lineage>
        <taxon>Eukaryota</taxon>
        <taxon>Sar</taxon>
        <taxon>Stramenopiles</taxon>
        <taxon>Ochrophyta</taxon>
        <taxon>Bolidophyceae</taxon>
        <taxon>Parmales</taxon>
        <taxon>Triparmaceae</taxon>
        <taxon>Triparma</taxon>
    </lineage>
</organism>
<dbReference type="FunFam" id="1.20.1560.10:FF:000058">
    <property type="entry name" value="ABC transporter B family member 25"/>
    <property type="match status" value="1"/>
</dbReference>
<gene>
    <name evidence="12" type="ORF">TrCOL_g1769</name>
</gene>
<evidence type="ECO:0000313" key="13">
    <source>
        <dbReference type="Proteomes" id="UP001165065"/>
    </source>
</evidence>
<evidence type="ECO:0000256" key="1">
    <source>
        <dbReference type="ARBA" id="ARBA00004448"/>
    </source>
</evidence>
<dbReference type="FunFam" id="3.40.50.300:FF:000403">
    <property type="entry name" value="ATP-binding cassette sub-family B member 8, mitochondrial"/>
    <property type="match status" value="1"/>
</dbReference>
<protein>
    <recommendedName>
        <fullName evidence="14">ABC transporter</fullName>
    </recommendedName>
</protein>
<feature type="domain" description="ABC transporter" evidence="10">
    <location>
        <begin position="395"/>
        <end position="643"/>
    </location>
</feature>
<dbReference type="PROSITE" id="PS00211">
    <property type="entry name" value="ABC_TRANSPORTER_1"/>
    <property type="match status" value="1"/>
</dbReference>
<dbReference type="PROSITE" id="PS50929">
    <property type="entry name" value="ABC_TM1F"/>
    <property type="match status" value="1"/>
</dbReference>
<dbReference type="InterPro" id="IPR039421">
    <property type="entry name" value="Type_1_exporter"/>
</dbReference>
<comment type="subcellular location">
    <subcellularLocation>
        <location evidence="1">Mitochondrion inner membrane</location>
        <topology evidence="1">Multi-pass membrane protein</topology>
    </subcellularLocation>
</comment>
<dbReference type="GO" id="GO:0005524">
    <property type="term" value="F:ATP binding"/>
    <property type="evidence" value="ECO:0007669"/>
    <property type="project" value="UniProtKB-KW"/>
</dbReference>
<evidence type="ECO:0000256" key="5">
    <source>
        <dbReference type="ARBA" id="ARBA00022840"/>
    </source>
</evidence>
<dbReference type="GO" id="GO:0005743">
    <property type="term" value="C:mitochondrial inner membrane"/>
    <property type="evidence" value="ECO:0007669"/>
    <property type="project" value="UniProtKB-SubCell"/>
</dbReference>
<dbReference type="EMBL" id="BRYA01000165">
    <property type="protein sequence ID" value="GMI42098.1"/>
    <property type="molecule type" value="Genomic_DNA"/>
</dbReference>
<feature type="transmembrane region" description="Helical" evidence="9">
    <location>
        <begin position="54"/>
        <end position="78"/>
    </location>
</feature>
<dbReference type="Gene3D" id="3.40.50.300">
    <property type="entry name" value="P-loop containing nucleotide triphosphate hydrolases"/>
    <property type="match status" value="1"/>
</dbReference>
<dbReference type="Pfam" id="PF00664">
    <property type="entry name" value="ABC_membrane"/>
    <property type="match status" value="1"/>
</dbReference>
<evidence type="ECO:0000256" key="8">
    <source>
        <dbReference type="SAM" id="MobiDB-lite"/>
    </source>
</evidence>
<accession>A0A9W7LAN9</accession>
<sequence>MVEVSQRPSYSKIHHQDVDIESGKPPSDPVKSNEGEKEKEVKASRLLYLGKPEWSVMAIGVLVLVITQLGTMSIPWFFGKLIDTIADGSLTEEEAREEMRSIVFRLLVIMVSTSFLLFLRGFIFNGAGERVVARLRIRLFKAILSQEIAFFDKNKTGELLSRLSSDTAKIQDAATSSVSMFLRNCLSLIISLMMMLITSAKLTGVMLICVPLLIAFAVTYGRFVKRIARRYTDALAAASNVANESISNIRTTRAFAAEDVELARYTELIGDPDDKEDKRCCWLPKKDHTHSLGMKKALGHGGFIGVVGGLGQVTVVGLLWYGGELVLTDEISAGTLITFMMYAVNTGAGLAVFAGLFSAFMDALGASVRTFEIIDKIPSFLLRGGEALEKVAGNISFKNVSFCYPTRGDVPVLSNFNLDIAANSTVALVGQSGGGKTTVISLLERFYDVTGGEITIDGKPLKSLDPSITRLNIGMVSQEPVLFGVSITDNICYGWSAKHHSDPSKYPLFPTKDRIEEVARMANCHDFIQTFTEGYDTLVGERGVKLSGGQKQRIAIARALLVDPSILLLDEATSALDAQSEELVQGAIDRVMEGRTVIYIAHRLSTIKGADVIVMVKDHKILDKGTHEELMGRCVEYEDLVRKQLNKDE</sequence>
<dbReference type="PROSITE" id="PS50893">
    <property type="entry name" value="ABC_TRANSPORTER_2"/>
    <property type="match status" value="1"/>
</dbReference>
<dbReference type="SMART" id="SM00382">
    <property type="entry name" value="AAA"/>
    <property type="match status" value="1"/>
</dbReference>
<evidence type="ECO:0000259" key="10">
    <source>
        <dbReference type="PROSITE" id="PS50893"/>
    </source>
</evidence>
<keyword evidence="3 9" id="KW-0812">Transmembrane</keyword>
<evidence type="ECO:0000256" key="2">
    <source>
        <dbReference type="ARBA" id="ARBA00022448"/>
    </source>
</evidence>
<dbReference type="InterPro" id="IPR003593">
    <property type="entry name" value="AAA+_ATPase"/>
</dbReference>
<proteinExistence type="predicted"/>
<keyword evidence="13" id="KW-1185">Reference proteome</keyword>
<dbReference type="InterPro" id="IPR036640">
    <property type="entry name" value="ABC1_TM_sf"/>
</dbReference>
<dbReference type="PANTHER" id="PTHR43394">
    <property type="entry name" value="ATP-DEPENDENT PERMEASE MDL1, MITOCHONDRIAL"/>
    <property type="match status" value="1"/>
</dbReference>
<evidence type="ECO:0000313" key="12">
    <source>
        <dbReference type="EMBL" id="GMI42098.1"/>
    </source>
</evidence>
<feature type="domain" description="ABC transmembrane type-1" evidence="11">
    <location>
        <begin position="58"/>
        <end position="362"/>
    </location>
</feature>
<dbReference type="InterPro" id="IPR011527">
    <property type="entry name" value="ABC1_TM_dom"/>
</dbReference>
<dbReference type="SUPFAM" id="SSF52540">
    <property type="entry name" value="P-loop containing nucleoside triphosphate hydrolases"/>
    <property type="match status" value="1"/>
</dbReference>